<reference evidence="2" key="1">
    <citation type="submission" date="2015-03" db="EMBL/GenBank/DDBJ databases">
        <authorList>
            <person name="Ferrari E."/>
            <person name="Walter M.C."/>
            <person name="Huptas C."/>
            <person name="Scherer S."/>
            <person name="Mueller-Herbst S."/>
        </authorList>
    </citation>
    <scope>NUCLEOTIDE SEQUENCE [LARGE SCALE GENOMIC DNA]</scope>
    <source>
        <strain evidence="2">LWP01</strain>
    </source>
</reference>
<accession>A0A1S7FVK6</accession>
<sequence>MKIALDKIEFHETPLEKVSMEAMSICVALDDVTEKRCSIRFSPFQAFRITTVDCVLMETFLIDGRKPAYLLEDVDSSWIRGLKKELNRNDGGADFLDKAHHYVFAFQDNVIEIVAWGFEVEEVI</sequence>
<dbReference type="RefSeq" id="WP_036062835.1">
    <property type="nucleotide sequence ID" value="NZ_CP011102.1"/>
</dbReference>
<evidence type="ECO:0000313" key="1">
    <source>
        <dbReference type="EMBL" id="AQY51481.1"/>
    </source>
</evidence>
<evidence type="ECO:0000313" key="2">
    <source>
        <dbReference type="Proteomes" id="UP000223060"/>
    </source>
</evidence>
<dbReference type="Proteomes" id="UP000223060">
    <property type="component" value="Chromosome"/>
</dbReference>
<dbReference type="EMBL" id="CP011102">
    <property type="protein sequence ID" value="AQY51481.1"/>
    <property type="molecule type" value="Genomic_DNA"/>
</dbReference>
<protein>
    <submittedName>
        <fullName evidence="1">Uncharacterized protein</fullName>
    </submittedName>
</protein>
<keyword evidence="2" id="KW-1185">Reference proteome</keyword>
<proteinExistence type="predicted"/>
<name>A0A1S7FVK6_9LIST</name>
<dbReference type="AlphaFoldDB" id="A0A1S7FVK6"/>
<organism evidence="1 2">
    <name type="scientific">Listeria weihenstephanensis</name>
    <dbReference type="NCBI Taxonomy" id="1006155"/>
    <lineage>
        <taxon>Bacteria</taxon>
        <taxon>Bacillati</taxon>
        <taxon>Bacillota</taxon>
        <taxon>Bacilli</taxon>
        <taxon>Bacillales</taxon>
        <taxon>Listeriaceae</taxon>
        <taxon>Listeria</taxon>
    </lineage>
</organism>
<gene>
    <name evidence="1" type="ORF">UE46_10830</name>
</gene>
<dbReference type="KEGG" id="lwi:UE46_10830"/>